<feature type="region of interest" description="Disordered" evidence="1">
    <location>
        <begin position="1"/>
        <end position="20"/>
    </location>
</feature>
<evidence type="ECO:0000313" key="3">
    <source>
        <dbReference type="Proteomes" id="UP000179233"/>
    </source>
</evidence>
<evidence type="ECO:0000256" key="1">
    <source>
        <dbReference type="SAM" id="MobiDB-lite"/>
    </source>
</evidence>
<dbReference type="Proteomes" id="UP000179233">
    <property type="component" value="Unassembled WGS sequence"/>
</dbReference>
<organism evidence="2 3">
    <name type="scientific">Candidatus Chisholmbacteria bacterium RIFCSPHIGHO2_01_FULL_52_32</name>
    <dbReference type="NCBI Taxonomy" id="1797591"/>
    <lineage>
        <taxon>Bacteria</taxon>
        <taxon>Candidatus Chisholmiibacteriota</taxon>
    </lineage>
</organism>
<evidence type="ECO:0000313" key="2">
    <source>
        <dbReference type="EMBL" id="OGY18735.1"/>
    </source>
</evidence>
<sequence>MHLAKEYGSDLGPTVTPQEIIKGNTLGDNGEELELDQILEKFALQGMDPETDSHFGFITMARPSTEEELQRKNEWIQERFEESIERQKRICEEAGFPFD</sequence>
<accession>A0A1G1VTK4</accession>
<name>A0A1G1VTK4_9BACT</name>
<reference evidence="2 3" key="1">
    <citation type="journal article" date="2016" name="Nat. Commun.">
        <title>Thousands of microbial genomes shed light on interconnected biogeochemical processes in an aquifer system.</title>
        <authorList>
            <person name="Anantharaman K."/>
            <person name="Brown C.T."/>
            <person name="Hug L.A."/>
            <person name="Sharon I."/>
            <person name="Castelle C.J."/>
            <person name="Probst A.J."/>
            <person name="Thomas B.C."/>
            <person name="Singh A."/>
            <person name="Wilkins M.J."/>
            <person name="Karaoz U."/>
            <person name="Brodie E.L."/>
            <person name="Williams K.H."/>
            <person name="Hubbard S.S."/>
            <person name="Banfield J.F."/>
        </authorList>
    </citation>
    <scope>NUCLEOTIDE SEQUENCE [LARGE SCALE GENOMIC DNA]</scope>
</reference>
<proteinExistence type="predicted"/>
<dbReference type="AlphaFoldDB" id="A0A1G1VTK4"/>
<gene>
    <name evidence="2" type="ORF">A2786_04545</name>
</gene>
<dbReference type="EMBL" id="MHCJ01000003">
    <property type="protein sequence ID" value="OGY18735.1"/>
    <property type="molecule type" value="Genomic_DNA"/>
</dbReference>
<comment type="caution">
    <text evidence="2">The sequence shown here is derived from an EMBL/GenBank/DDBJ whole genome shotgun (WGS) entry which is preliminary data.</text>
</comment>
<protein>
    <submittedName>
        <fullName evidence="2">Uncharacterized protein</fullName>
    </submittedName>
</protein>